<protein>
    <recommendedName>
        <fullName evidence="3">Retrotransposon gag domain-containing protein</fullName>
    </recommendedName>
</protein>
<accession>A0AAP0D1L6</accession>
<dbReference type="PANTHER" id="PTHR34222">
    <property type="entry name" value="GAG_PRE-INTEGRS DOMAIN-CONTAINING PROTEIN"/>
    <property type="match status" value="1"/>
</dbReference>
<comment type="caution">
    <text evidence="1">The sequence shown here is derived from an EMBL/GenBank/DDBJ whole genome shotgun (WGS) entry which is preliminary data.</text>
</comment>
<keyword evidence="2" id="KW-1185">Reference proteome</keyword>
<sequence>MSMGDSNPDGLTLQIAEILKSSLPNIQQLSNSEKVTLSIKLNGENYPLWARLMKVEIEPNLIGKFAEYQSAKSLWDALAVTYGSGEDALQIYDLHNQVSRQNQGTQTLEQYWNTLQGIWLAIDRRRPNPMKSDEDISMYNKLTQETRLFNLLGGLYSRYDVTRREILRMEPLPSPELAYATIRKEATRVRILQSETNNEGDSTGGIGSGLLTRNLGEKSFGSSQKGRLDKSSKPWVDKSKLQCTHCGMSKHTKETCFKLVGFPDWWEDGHKPEKPLRGRHLLPQEITKQQRMKTTAVKQKVEAMVNKELQQIFLHRRSLGVALSEDGSTLLMRWFNTGLLGFLTGRSIGKSGYGTVDWVIHLLGILKCYFLLYFQKIIICYLVRPAF</sequence>
<organism evidence="1 2">
    <name type="scientific">Deinandra increscens subsp. villosa</name>
    <dbReference type="NCBI Taxonomy" id="3103831"/>
    <lineage>
        <taxon>Eukaryota</taxon>
        <taxon>Viridiplantae</taxon>
        <taxon>Streptophyta</taxon>
        <taxon>Embryophyta</taxon>
        <taxon>Tracheophyta</taxon>
        <taxon>Spermatophyta</taxon>
        <taxon>Magnoliopsida</taxon>
        <taxon>eudicotyledons</taxon>
        <taxon>Gunneridae</taxon>
        <taxon>Pentapetalae</taxon>
        <taxon>asterids</taxon>
        <taxon>campanulids</taxon>
        <taxon>Asterales</taxon>
        <taxon>Asteraceae</taxon>
        <taxon>Asteroideae</taxon>
        <taxon>Heliantheae alliance</taxon>
        <taxon>Madieae</taxon>
        <taxon>Madiinae</taxon>
        <taxon>Deinandra</taxon>
    </lineage>
</organism>
<dbReference type="Proteomes" id="UP001408789">
    <property type="component" value="Unassembled WGS sequence"/>
</dbReference>
<gene>
    <name evidence="1" type="ORF">SSX86_015528</name>
</gene>
<evidence type="ECO:0000313" key="1">
    <source>
        <dbReference type="EMBL" id="KAK9066126.1"/>
    </source>
</evidence>
<dbReference type="EMBL" id="JBCNJP010000016">
    <property type="protein sequence ID" value="KAK9066126.1"/>
    <property type="molecule type" value="Genomic_DNA"/>
</dbReference>
<dbReference type="PANTHER" id="PTHR34222:SF43">
    <property type="entry name" value="RETROTRANSPOSON GAG DOMAIN-CONTAINING PROTEIN"/>
    <property type="match status" value="1"/>
</dbReference>
<proteinExistence type="predicted"/>
<name>A0AAP0D1L6_9ASTR</name>
<evidence type="ECO:0000313" key="2">
    <source>
        <dbReference type="Proteomes" id="UP001408789"/>
    </source>
</evidence>
<evidence type="ECO:0008006" key="3">
    <source>
        <dbReference type="Google" id="ProtNLM"/>
    </source>
</evidence>
<reference evidence="1 2" key="1">
    <citation type="submission" date="2024-04" db="EMBL/GenBank/DDBJ databases">
        <title>The reference genome of an endangered Asteraceae, Deinandra increscens subsp. villosa, native to the Central Coast of California.</title>
        <authorList>
            <person name="Guilliams M."/>
            <person name="Hasenstab-Lehman K."/>
            <person name="Meyer R."/>
            <person name="Mcevoy S."/>
        </authorList>
    </citation>
    <scope>NUCLEOTIDE SEQUENCE [LARGE SCALE GENOMIC DNA]</scope>
    <source>
        <tissue evidence="1">Leaf</tissue>
    </source>
</reference>
<dbReference type="AlphaFoldDB" id="A0AAP0D1L6"/>